<evidence type="ECO:0000313" key="15">
    <source>
        <dbReference type="RefSeq" id="XP_022980483.1"/>
    </source>
</evidence>
<evidence type="ECO:0000256" key="1">
    <source>
        <dbReference type="ARBA" id="ARBA00004123"/>
    </source>
</evidence>
<evidence type="ECO:0000256" key="5">
    <source>
        <dbReference type="ARBA" id="ARBA00023015"/>
    </source>
</evidence>
<proteinExistence type="inferred from homology"/>
<dbReference type="PROSITE" id="PS51745">
    <property type="entry name" value="PB1"/>
    <property type="match status" value="1"/>
</dbReference>
<dbReference type="Proteomes" id="UP000504608">
    <property type="component" value="Unplaced"/>
</dbReference>
<reference evidence="14 15" key="1">
    <citation type="submission" date="2025-04" db="UniProtKB">
        <authorList>
            <consortium name="RefSeq"/>
        </authorList>
    </citation>
    <scope>IDENTIFICATION</scope>
    <source>
        <tissue evidence="14 15">Young leaves</tissue>
    </source>
</reference>
<dbReference type="GO" id="GO:0006355">
    <property type="term" value="P:regulation of DNA-templated transcription"/>
    <property type="evidence" value="ECO:0007669"/>
    <property type="project" value="InterPro"/>
</dbReference>
<comment type="subcellular location">
    <subcellularLocation>
        <location evidence="1 10">Nucleus</location>
    </subcellularLocation>
</comment>
<evidence type="ECO:0000256" key="7">
    <source>
        <dbReference type="ARBA" id="ARBA00023242"/>
    </source>
</evidence>
<dbReference type="InterPro" id="IPR053793">
    <property type="entry name" value="PB1-like"/>
</dbReference>
<protein>
    <recommendedName>
        <fullName evidence="10">Auxin-responsive protein</fullName>
    </recommendedName>
</protein>
<name>A0A6J1IZF7_CUCMA</name>
<dbReference type="GeneID" id="111479861"/>
<evidence type="ECO:0000256" key="11">
    <source>
        <dbReference type="SAM" id="MobiDB-lite"/>
    </source>
</evidence>
<evidence type="ECO:0000313" key="13">
    <source>
        <dbReference type="Proteomes" id="UP000504608"/>
    </source>
</evidence>
<evidence type="ECO:0000256" key="8">
    <source>
        <dbReference type="ARBA" id="ARBA00023294"/>
    </source>
</evidence>
<evidence type="ECO:0000256" key="6">
    <source>
        <dbReference type="ARBA" id="ARBA00023163"/>
    </source>
</evidence>
<evidence type="ECO:0000259" key="12">
    <source>
        <dbReference type="PROSITE" id="PS51745"/>
    </source>
</evidence>
<dbReference type="FunFam" id="3.10.20.90:FF:000225">
    <property type="entry name" value="Auxin-responsive protein"/>
    <property type="match status" value="1"/>
</dbReference>
<evidence type="ECO:0000256" key="4">
    <source>
        <dbReference type="ARBA" id="ARBA00022491"/>
    </source>
</evidence>
<evidence type="ECO:0000256" key="9">
    <source>
        <dbReference type="ARBA" id="ARBA00025283"/>
    </source>
</evidence>
<gene>
    <name evidence="14 15" type="primary">LOC111479861</name>
</gene>
<feature type="compositionally biased region" description="Polar residues" evidence="11">
    <location>
        <begin position="130"/>
        <end position="145"/>
    </location>
</feature>
<dbReference type="GO" id="GO:0005634">
    <property type="term" value="C:nucleus"/>
    <property type="evidence" value="ECO:0007669"/>
    <property type="project" value="UniProtKB-SubCell"/>
</dbReference>
<evidence type="ECO:0000256" key="10">
    <source>
        <dbReference type="RuleBase" id="RU004549"/>
    </source>
</evidence>
<dbReference type="SUPFAM" id="SSF54277">
    <property type="entry name" value="CAD &amp; PB1 domains"/>
    <property type="match status" value="1"/>
</dbReference>
<dbReference type="Pfam" id="PF02309">
    <property type="entry name" value="AUX_IAA"/>
    <property type="match status" value="1"/>
</dbReference>
<evidence type="ECO:0000313" key="14">
    <source>
        <dbReference type="RefSeq" id="XP_022980482.1"/>
    </source>
</evidence>
<dbReference type="InterPro" id="IPR003311">
    <property type="entry name" value="AUX_IAA"/>
</dbReference>
<comment type="subunit">
    <text evidence="3 10">Homodimers and heterodimers.</text>
</comment>
<evidence type="ECO:0000256" key="3">
    <source>
        <dbReference type="ARBA" id="ARBA00011726"/>
    </source>
</evidence>
<dbReference type="GO" id="GO:0009734">
    <property type="term" value="P:auxin-activated signaling pathway"/>
    <property type="evidence" value="ECO:0007669"/>
    <property type="project" value="UniProtKB-UniRule"/>
</dbReference>
<dbReference type="AlphaFoldDB" id="A0A6J1IZF7"/>
<dbReference type="KEGG" id="cmax:111479861"/>
<keyword evidence="6 10" id="KW-0804">Transcription</keyword>
<feature type="domain" description="PB1" evidence="12">
    <location>
        <begin position="201"/>
        <end position="310"/>
    </location>
</feature>
<dbReference type="Gene3D" id="3.10.20.90">
    <property type="entry name" value="Phosphatidylinositol 3-kinase Catalytic Subunit, Chain A, domain 1"/>
    <property type="match status" value="1"/>
</dbReference>
<keyword evidence="8 10" id="KW-0927">Auxin signaling pathway</keyword>
<comment type="function">
    <text evidence="9">Aux/IAA proteins are short-lived transcriptional factors that function as repressors of early auxin response genes at low auxin concentrations. Repression is thought to result from the interaction with auxin response factors (ARFs), proteins that bind to the auxin-responsive promoter element (AuxRE). Formation of heterodimers with ARF proteins may alter their ability to modulate early auxin response genes expression.</text>
</comment>
<evidence type="ECO:0000256" key="2">
    <source>
        <dbReference type="ARBA" id="ARBA00006728"/>
    </source>
</evidence>
<dbReference type="PANTHER" id="PTHR31734">
    <property type="entry name" value="AUXIN-RESPONSIVE PROTEIN IAA17"/>
    <property type="match status" value="1"/>
</dbReference>
<feature type="region of interest" description="Disordered" evidence="11">
    <location>
        <begin position="126"/>
        <end position="191"/>
    </location>
</feature>
<dbReference type="PANTHER" id="PTHR31734:SF2">
    <property type="entry name" value="AUXIN-RESPONSIVE PROTEIN IAA26"/>
    <property type="match status" value="1"/>
</dbReference>
<keyword evidence="7 10" id="KW-0539">Nucleus</keyword>
<dbReference type="RefSeq" id="XP_022980483.1">
    <property type="nucleotide sequence ID" value="XM_023124715.1"/>
</dbReference>
<comment type="similarity">
    <text evidence="2 10">Belongs to the Aux/IAA family.</text>
</comment>
<dbReference type="InterPro" id="IPR033389">
    <property type="entry name" value="AUX/IAA_dom"/>
</dbReference>
<dbReference type="RefSeq" id="XP_022980482.1">
    <property type="nucleotide sequence ID" value="XM_023124714.1"/>
</dbReference>
<accession>A0A6J1IZF7</accession>
<sequence length="328" mass="35211">MEINGCSEKDGVCPQLLDLIPKHRQWVAGGDVAGKPHTSDEKKLELRLGLPGEGDWSGKGRDEAVPYFGSFPVSHKFCPENPWPPSPNFHGKFQAAKLPAFCLSSMGKESVSQPCCTKMVDLHNAEPKSFPSSANTAVSNSSQKRTAPAPVVGWPPIRSSRRNLTSSSGSFPKPVSESSLDAAPSKLPAPSKKAVEVGGKGLFVKINMDGVPIGRKIDLNAHDSYQKLSSAVDELFRGLLAAQRDSPAGGVLKKQDDEKPITGLLDGSGEYTLVYEDNEGDRVLVGDVPWQMFVSTVKRLRVLKSSELPALSFGCSKPQKTALDSATK</sequence>
<organism evidence="13 15">
    <name type="scientific">Cucurbita maxima</name>
    <name type="common">Pumpkin</name>
    <name type="synonym">Winter squash</name>
    <dbReference type="NCBI Taxonomy" id="3661"/>
    <lineage>
        <taxon>Eukaryota</taxon>
        <taxon>Viridiplantae</taxon>
        <taxon>Streptophyta</taxon>
        <taxon>Embryophyta</taxon>
        <taxon>Tracheophyta</taxon>
        <taxon>Spermatophyta</taxon>
        <taxon>Magnoliopsida</taxon>
        <taxon>eudicotyledons</taxon>
        <taxon>Gunneridae</taxon>
        <taxon>Pentapetalae</taxon>
        <taxon>rosids</taxon>
        <taxon>fabids</taxon>
        <taxon>Cucurbitales</taxon>
        <taxon>Cucurbitaceae</taxon>
        <taxon>Cucurbiteae</taxon>
        <taxon>Cucurbita</taxon>
    </lineage>
</organism>
<keyword evidence="5 10" id="KW-0805">Transcription regulation</keyword>
<keyword evidence="13" id="KW-1185">Reference proteome</keyword>
<keyword evidence="4 10" id="KW-0678">Repressor</keyword>
<dbReference type="OrthoDB" id="615826at2759"/>